<evidence type="ECO:0000256" key="2">
    <source>
        <dbReference type="SAM" id="SignalP"/>
    </source>
</evidence>
<reference evidence="3 4" key="1">
    <citation type="submission" date="2022-10" db="EMBL/GenBank/DDBJ databases">
        <title>WGS assembly of Paspalum vaginatum 540-79.</title>
        <authorList>
            <person name="Sun G."/>
            <person name="Wase N."/>
            <person name="Shu S."/>
            <person name="Jenkins J."/>
            <person name="Zhou B."/>
            <person name="Torres-Rodriguez J."/>
            <person name="Chen C."/>
            <person name="Sandor L."/>
            <person name="Plott C."/>
            <person name="Yoshinga Y."/>
            <person name="Daum C."/>
            <person name="Qi P."/>
            <person name="Barry K."/>
            <person name="Lipzen A."/>
            <person name="Berry L."/>
            <person name="Pedersen C."/>
            <person name="Gottilla T."/>
            <person name="Foltz A."/>
            <person name="Yu H."/>
            <person name="O'Malley R."/>
            <person name="Zhang C."/>
            <person name="Devos K."/>
            <person name="Sigmon B."/>
            <person name="Yu B."/>
            <person name="Obata T."/>
            <person name="Schmutz J."/>
            <person name="Schnable J."/>
        </authorList>
    </citation>
    <scope>NUCLEOTIDE SEQUENCE [LARGE SCALE GENOMIC DNA]</scope>
    <source>
        <strain evidence="4">cv. 540-79</strain>
    </source>
</reference>
<dbReference type="Proteomes" id="UP001164776">
    <property type="component" value="Unassembled WGS sequence"/>
</dbReference>
<evidence type="ECO:0008006" key="5">
    <source>
        <dbReference type="Google" id="ProtNLM"/>
    </source>
</evidence>
<organism evidence="3 4">
    <name type="scientific">Paspalum vaginatum</name>
    <name type="common">seashore paspalum</name>
    <dbReference type="NCBI Taxonomy" id="158149"/>
    <lineage>
        <taxon>Eukaryota</taxon>
        <taxon>Viridiplantae</taxon>
        <taxon>Streptophyta</taxon>
        <taxon>Embryophyta</taxon>
        <taxon>Tracheophyta</taxon>
        <taxon>Spermatophyta</taxon>
        <taxon>Magnoliopsida</taxon>
        <taxon>Liliopsida</taxon>
        <taxon>Poales</taxon>
        <taxon>Poaceae</taxon>
        <taxon>PACMAD clade</taxon>
        <taxon>Panicoideae</taxon>
        <taxon>Andropogonodae</taxon>
        <taxon>Paspaleae</taxon>
        <taxon>Paspalinae</taxon>
        <taxon>Paspalum</taxon>
    </lineage>
</organism>
<keyword evidence="4" id="KW-1185">Reference proteome</keyword>
<protein>
    <recommendedName>
        <fullName evidence="5">Bowman-Birk serine protease inhibitors family domain-containing protein</fullName>
    </recommendedName>
</protein>
<gene>
    <name evidence="3" type="ORF">BS78_K003300</name>
</gene>
<accession>A0A9W7X9X3</accession>
<evidence type="ECO:0000256" key="1">
    <source>
        <dbReference type="SAM" id="MobiDB-lite"/>
    </source>
</evidence>
<evidence type="ECO:0000313" key="4">
    <source>
        <dbReference type="Proteomes" id="UP001164776"/>
    </source>
</evidence>
<feature type="chain" id="PRO_5040787491" description="Bowman-Birk serine protease inhibitors family domain-containing protein" evidence="2">
    <location>
        <begin position="16"/>
        <end position="105"/>
    </location>
</feature>
<name>A0A9W7X9X3_9POAL</name>
<proteinExistence type="predicted"/>
<dbReference type="AlphaFoldDB" id="A0A9W7X9X3"/>
<comment type="caution">
    <text evidence="3">The sequence shown here is derived from an EMBL/GenBank/DDBJ whole genome shotgun (WGS) entry which is preliminary data.</text>
</comment>
<feature type="region of interest" description="Disordered" evidence="1">
    <location>
        <begin position="16"/>
        <end position="43"/>
    </location>
</feature>
<evidence type="ECO:0000313" key="3">
    <source>
        <dbReference type="EMBL" id="KAJ1254686.1"/>
    </source>
</evidence>
<feature type="signal peptide" evidence="2">
    <location>
        <begin position="1"/>
        <end position="15"/>
    </location>
</feature>
<dbReference type="EMBL" id="MU629939">
    <property type="protein sequence ID" value="KAJ1254686.1"/>
    <property type="molecule type" value="Genomic_DNA"/>
</dbReference>
<sequence>MLMLFLFAPVPAADCRPHKRQQQQQKMQIHGGTERGGSGNTNTAVDESKLVLQFCTVNLCPGTQWCYCCMTEKPEPRCYHTMKMCKAVCPVCNPKCPPVRLPIVT</sequence>
<keyword evidence="2" id="KW-0732">Signal</keyword>